<protein>
    <submittedName>
        <fullName evidence="2">Uncharacterized protein</fullName>
    </submittedName>
</protein>
<feature type="region of interest" description="Disordered" evidence="1">
    <location>
        <begin position="98"/>
        <end position="130"/>
    </location>
</feature>
<evidence type="ECO:0000313" key="3">
    <source>
        <dbReference type="Proteomes" id="UP000481153"/>
    </source>
</evidence>
<dbReference type="AlphaFoldDB" id="A0A6G0WKM0"/>
<accession>A0A6G0WKM0</accession>
<dbReference type="VEuPathDB" id="FungiDB:AeMF1_019133"/>
<gene>
    <name evidence="2" type="ORF">Ae201684_014226</name>
</gene>
<organism evidence="2 3">
    <name type="scientific">Aphanomyces euteiches</name>
    <dbReference type="NCBI Taxonomy" id="100861"/>
    <lineage>
        <taxon>Eukaryota</taxon>
        <taxon>Sar</taxon>
        <taxon>Stramenopiles</taxon>
        <taxon>Oomycota</taxon>
        <taxon>Saprolegniomycetes</taxon>
        <taxon>Saprolegniales</taxon>
        <taxon>Verrucalvaceae</taxon>
        <taxon>Aphanomyces</taxon>
    </lineage>
</organism>
<sequence length="130" mass="14326">MGNSPPSRSQAAWCMWCPGSSGVDTDIVPSPNGTKKIQAKKSSNLTLRNEVATFVRAVEADYLLKSTENGFMSTRMRKRTRGASFEMMQIDMPNDFEAKNLVLRRPKGKANRASQRDSDTTPEATPTPTA</sequence>
<evidence type="ECO:0000313" key="2">
    <source>
        <dbReference type="EMBL" id="KAF0727789.1"/>
    </source>
</evidence>
<proteinExistence type="predicted"/>
<evidence type="ECO:0000256" key="1">
    <source>
        <dbReference type="SAM" id="MobiDB-lite"/>
    </source>
</evidence>
<name>A0A6G0WKM0_9STRA</name>
<dbReference type="EMBL" id="VJMJ01000188">
    <property type="protein sequence ID" value="KAF0727789.1"/>
    <property type="molecule type" value="Genomic_DNA"/>
</dbReference>
<comment type="caution">
    <text evidence="2">The sequence shown here is derived from an EMBL/GenBank/DDBJ whole genome shotgun (WGS) entry which is preliminary data.</text>
</comment>
<keyword evidence="3" id="KW-1185">Reference proteome</keyword>
<reference evidence="2 3" key="1">
    <citation type="submission" date="2019-07" db="EMBL/GenBank/DDBJ databases">
        <title>Genomics analysis of Aphanomyces spp. identifies a new class of oomycete effector associated with host adaptation.</title>
        <authorList>
            <person name="Gaulin E."/>
        </authorList>
    </citation>
    <scope>NUCLEOTIDE SEQUENCE [LARGE SCALE GENOMIC DNA]</scope>
    <source>
        <strain evidence="2 3">ATCC 201684</strain>
    </source>
</reference>
<dbReference type="OrthoDB" id="10282002at2759"/>
<dbReference type="Proteomes" id="UP000481153">
    <property type="component" value="Unassembled WGS sequence"/>
</dbReference>
<feature type="compositionally biased region" description="Low complexity" evidence="1">
    <location>
        <begin position="121"/>
        <end position="130"/>
    </location>
</feature>